<dbReference type="NCBIfam" id="NF002892">
    <property type="entry name" value="PRK03372.1"/>
    <property type="match status" value="1"/>
</dbReference>
<dbReference type="RefSeq" id="WP_122824432.1">
    <property type="nucleotide sequence ID" value="NZ_CP033325.1"/>
</dbReference>
<evidence type="ECO:0000256" key="3">
    <source>
        <dbReference type="ARBA" id="ARBA00022857"/>
    </source>
</evidence>
<dbReference type="HAMAP" id="MF_00361">
    <property type="entry name" value="NAD_kinase"/>
    <property type="match status" value="1"/>
</dbReference>
<comment type="cofactor">
    <cofactor evidence="6">
        <name>a divalent metal cation</name>
        <dbReference type="ChEBI" id="CHEBI:60240"/>
    </cofactor>
</comment>
<dbReference type="InterPro" id="IPR017437">
    <property type="entry name" value="ATP-NAD_kinase_PpnK-typ_C"/>
</dbReference>
<comment type="similarity">
    <text evidence="6">Belongs to the NAD kinase family.</text>
</comment>
<evidence type="ECO:0000256" key="5">
    <source>
        <dbReference type="ARBA" id="ARBA00047925"/>
    </source>
</evidence>
<dbReference type="Pfam" id="PF20143">
    <property type="entry name" value="NAD_kinase_C"/>
    <property type="match status" value="1"/>
</dbReference>
<feature type="binding site" evidence="6">
    <location>
        <begin position="127"/>
        <end position="128"/>
    </location>
    <ligand>
        <name>NAD(+)</name>
        <dbReference type="ChEBI" id="CHEBI:57540"/>
    </ligand>
</feature>
<dbReference type="PANTHER" id="PTHR20275">
    <property type="entry name" value="NAD KINASE"/>
    <property type="match status" value="1"/>
</dbReference>
<reference evidence="8" key="1">
    <citation type="journal article" date="2019" name="Int. J. Syst. Evol. Microbiol.">
        <title>The Global Catalogue of Microorganisms (GCM) 10K type strain sequencing project: providing services to taxonomists for standard genome sequencing and annotation.</title>
        <authorList>
            <consortium name="The Broad Institute Genomics Platform"/>
            <consortium name="The Broad Institute Genome Sequencing Center for Infectious Disease"/>
            <person name="Wu L."/>
            <person name="Ma J."/>
        </authorList>
    </citation>
    <scope>NUCLEOTIDE SEQUENCE [LARGE SCALE GENOMIC DNA]</scope>
    <source>
        <strain evidence="8">JCM 3369</strain>
    </source>
</reference>
<dbReference type="Proteomes" id="UP001595955">
    <property type="component" value="Unassembled WGS sequence"/>
</dbReference>
<evidence type="ECO:0000313" key="8">
    <source>
        <dbReference type="Proteomes" id="UP001595955"/>
    </source>
</evidence>
<feature type="binding site" evidence="6">
    <location>
        <position position="192"/>
    </location>
    <ligand>
        <name>NAD(+)</name>
        <dbReference type="ChEBI" id="CHEBI:57540"/>
    </ligand>
</feature>
<comment type="function">
    <text evidence="6">Involved in the regulation of the intracellular balance of NAD and NADP, and is a key enzyme in the biosynthesis of NADP. Catalyzes specifically the phosphorylation on 2'-hydroxyl of the adenosine moiety of NAD to yield NADP.</text>
</comment>
<feature type="binding site" evidence="6">
    <location>
        <position position="138"/>
    </location>
    <ligand>
        <name>NAD(+)</name>
        <dbReference type="ChEBI" id="CHEBI:57540"/>
    </ligand>
</feature>
<gene>
    <name evidence="6" type="primary">nadK</name>
    <name evidence="7" type="ORF">ACFO3F_14590</name>
</gene>
<keyword evidence="6" id="KW-0067">ATP-binding</keyword>
<feature type="binding site" evidence="6">
    <location>
        <position position="157"/>
    </location>
    <ligand>
        <name>NAD(+)</name>
        <dbReference type="ChEBI" id="CHEBI:57540"/>
    </ligand>
</feature>
<dbReference type="InterPro" id="IPR016064">
    <property type="entry name" value="NAD/diacylglycerol_kinase_sf"/>
</dbReference>
<keyword evidence="6" id="KW-0547">Nucleotide-binding</keyword>
<comment type="caution">
    <text evidence="7">The sequence shown here is derived from an EMBL/GenBank/DDBJ whole genome shotgun (WGS) entry which is preliminary data.</text>
</comment>
<dbReference type="SUPFAM" id="SSF111331">
    <property type="entry name" value="NAD kinase/diacylglycerol kinase-like"/>
    <property type="match status" value="1"/>
</dbReference>
<feature type="active site" description="Proton acceptor" evidence="6">
    <location>
        <position position="53"/>
    </location>
</feature>
<dbReference type="EC" id="2.7.1.23" evidence="6"/>
<keyword evidence="3 6" id="KW-0521">NADP</keyword>
<dbReference type="Pfam" id="PF01513">
    <property type="entry name" value="NAD_kinase"/>
    <property type="match status" value="1"/>
</dbReference>
<evidence type="ECO:0000256" key="4">
    <source>
        <dbReference type="ARBA" id="ARBA00023027"/>
    </source>
</evidence>
<evidence type="ECO:0000256" key="2">
    <source>
        <dbReference type="ARBA" id="ARBA00022777"/>
    </source>
</evidence>
<keyword evidence="6" id="KW-0963">Cytoplasm</keyword>
<evidence type="ECO:0000256" key="1">
    <source>
        <dbReference type="ARBA" id="ARBA00022679"/>
    </source>
</evidence>
<feature type="binding site" evidence="6">
    <location>
        <begin position="168"/>
        <end position="173"/>
    </location>
    <ligand>
        <name>NAD(+)</name>
        <dbReference type="ChEBI" id="CHEBI:57540"/>
    </ligand>
</feature>
<feature type="binding site" evidence="6">
    <location>
        <position position="58"/>
    </location>
    <ligand>
        <name>NAD(+)</name>
        <dbReference type="ChEBI" id="CHEBI:57540"/>
    </ligand>
</feature>
<feature type="binding site" evidence="6">
    <location>
        <begin position="53"/>
        <end position="54"/>
    </location>
    <ligand>
        <name>NAD(+)</name>
        <dbReference type="ChEBI" id="CHEBI:57540"/>
    </ligand>
</feature>
<evidence type="ECO:0000313" key="7">
    <source>
        <dbReference type="EMBL" id="MFC4556479.1"/>
    </source>
</evidence>
<dbReference type="Gene3D" id="3.40.50.10330">
    <property type="entry name" value="Probable inorganic polyphosphate/atp-NAD kinase, domain 1"/>
    <property type="match status" value="1"/>
</dbReference>
<comment type="caution">
    <text evidence="6">Lacks conserved residue(s) required for the propagation of feature annotation.</text>
</comment>
<comment type="subcellular location">
    <subcellularLocation>
        <location evidence="6">Cytoplasm</location>
    </subcellularLocation>
</comment>
<organism evidence="7 8">
    <name type="scientific">Georgenia faecalis</name>
    <dbReference type="NCBI Taxonomy" id="2483799"/>
    <lineage>
        <taxon>Bacteria</taxon>
        <taxon>Bacillati</taxon>
        <taxon>Actinomycetota</taxon>
        <taxon>Actinomycetes</taxon>
        <taxon>Micrococcales</taxon>
        <taxon>Bogoriellaceae</taxon>
        <taxon>Georgenia</taxon>
    </lineage>
</organism>
<name>A0ABV9DDY9_9MICO</name>
<keyword evidence="4 6" id="KW-0520">NAD</keyword>
<keyword evidence="1 6" id="KW-0808">Transferase</keyword>
<dbReference type="EMBL" id="JBHSGF010000012">
    <property type="protein sequence ID" value="MFC4556479.1"/>
    <property type="molecule type" value="Genomic_DNA"/>
</dbReference>
<proteinExistence type="inferred from homology"/>
<dbReference type="InterPro" id="IPR002504">
    <property type="entry name" value="NADK"/>
</dbReference>
<keyword evidence="8" id="KW-1185">Reference proteome</keyword>
<comment type="catalytic activity">
    <reaction evidence="5 6">
        <text>NAD(+) + ATP = ADP + NADP(+) + H(+)</text>
        <dbReference type="Rhea" id="RHEA:18629"/>
        <dbReference type="ChEBI" id="CHEBI:15378"/>
        <dbReference type="ChEBI" id="CHEBI:30616"/>
        <dbReference type="ChEBI" id="CHEBI:57540"/>
        <dbReference type="ChEBI" id="CHEBI:58349"/>
        <dbReference type="ChEBI" id="CHEBI:456216"/>
        <dbReference type="EC" id="2.7.1.23"/>
    </reaction>
</comment>
<dbReference type="InterPro" id="IPR017438">
    <property type="entry name" value="ATP-NAD_kinase_N"/>
</dbReference>
<protein>
    <recommendedName>
        <fullName evidence="6">NAD kinase</fullName>
        <ecNumber evidence="6">2.7.1.23</ecNumber>
    </recommendedName>
    <alternativeName>
        <fullName evidence="6">ATP-dependent NAD kinase</fullName>
    </alternativeName>
</protein>
<sequence>MTRRVLVVMHEGRPAAVEAAAQVERELRERGMTPVRDTGDTDGLELVIVLGGDGTILRAAELARGSDVPLVGVNLGHVGFLAEAEPDGIREVVRRVAERDYTVEERMTIDVAVTHPGGEVVHGWAINEASVEKSGRARMVEVALGVDGRGVSTFGCDSVVLATPTGSTAYAFSGGGPIVWPDVEALLVVPVAAHALFARPMVVGPSSVLAVEVLPRSERAAVVWCDGRRRLPAPAGSHIEVRRGAQPVKLARLEPTPFSGRLVAKFDLPVTGWRGERGAS</sequence>
<dbReference type="Gene3D" id="2.60.200.30">
    <property type="entry name" value="Probable inorganic polyphosphate/atp-NAD kinase, domain 2"/>
    <property type="match status" value="1"/>
</dbReference>
<dbReference type="GO" id="GO:0003951">
    <property type="term" value="F:NAD+ kinase activity"/>
    <property type="evidence" value="ECO:0007669"/>
    <property type="project" value="UniProtKB-EC"/>
</dbReference>
<dbReference type="PANTHER" id="PTHR20275:SF0">
    <property type="entry name" value="NAD KINASE"/>
    <property type="match status" value="1"/>
</dbReference>
<evidence type="ECO:0000256" key="6">
    <source>
        <dbReference type="HAMAP-Rule" id="MF_00361"/>
    </source>
</evidence>
<accession>A0ABV9DDY9</accession>
<keyword evidence="2 6" id="KW-0418">Kinase</keyword>